<evidence type="ECO:0000313" key="2">
    <source>
        <dbReference type="EMBL" id="QYM91538.1"/>
    </source>
</evidence>
<keyword evidence="3" id="KW-1185">Reference proteome</keyword>
<dbReference type="PANTHER" id="PTHR42702">
    <property type="entry name" value="NUCLEOTIDE PYROPHOSPHOHYDROLASE"/>
    <property type="match status" value="1"/>
</dbReference>
<feature type="coiled-coil region" evidence="1">
    <location>
        <begin position="255"/>
        <end position="289"/>
    </location>
</feature>
<sequence length="353" mass="39865">MMNILVNGELPISTIQNTLKSIYNKRNSSINNGFEYAFSFLVRKVSYLQRAVNDNDSSSIKNQIIKSLSWLFSLANLEGINIEGSFRRKYPSVCPYCISSSCVCGVTNKTAKDGAYYEKAKENLSALYQAQVSVSQYVSLDRAVSIIMDIYPSNALVWKTHGGMFIFSKLLEEMGEVHEAYSRLKKPHGKENREKLIHNLQEEFADVFVWLLSIWFITQGKKSITTAFNSYYEMGCPVCCKMECECDSYSDRKPIDSEKEKLLELRENIQKLKDEMNSSNAEVDVIMQKTLSSIDVALNEDTNLSIKSAIADTKSKMNDLSSLVQKTEVTSSSVSKIIENILNIVNVASRLIN</sequence>
<accession>A0ABX8VYN0</accession>
<dbReference type="SUPFAM" id="SSF101386">
    <property type="entry name" value="all-alpha NTP pyrophosphatases"/>
    <property type="match status" value="1"/>
</dbReference>
<reference evidence="2 3" key="1">
    <citation type="submission" date="2019-06" db="EMBL/GenBank/DDBJ databases">
        <title>Complete genome of Dickeya zeae PL65.</title>
        <authorList>
            <person name="Boluk G."/>
            <person name="Arif M."/>
        </authorList>
    </citation>
    <scope>NUCLEOTIDE SEQUENCE [LARGE SCALE GENOMIC DNA]</scope>
    <source>
        <strain evidence="2 3">PL65</strain>
    </source>
</reference>
<dbReference type="RefSeq" id="WP_220178040.1">
    <property type="nucleotide sequence ID" value="NZ_CP040817.1"/>
</dbReference>
<gene>
    <name evidence="2" type="ORF">FGI21_06415</name>
</gene>
<dbReference type="Gene3D" id="1.10.287.1080">
    <property type="entry name" value="MazG-like"/>
    <property type="match status" value="2"/>
</dbReference>
<dbReference type="Proteomes" id="UP000824976">
    <property type="component" value="Chromosome"/>
</dbReference>
<dbReference type="EMBL" id="CP040817">
    <property type="protein sequence ID" value="QYM91538.1"/>
    <property type="molecule type" value="Genomic_DNA"/>
</dbReference>
<proteinExistence type="predicted"/>
<organism evidence="2 3">
    <name type="scientific">Dickeya zeae</name>
    <dbReference type="NCBI Taxonomy" id="204042"/>
    <lineage>
        <taxon>Bacteria</taxon>
        <taxon>Pseudomonadati</taxon>
        <taxon>Pseudomonadota</taxon>
        <taxon>Gammaproteobacteria</taxon>
        <taxon>Enterobacterales</taxon>
        <taxon>Pectobacteriaceae</taxon>
        <taxon>Dickeya</taxon>
    </lineage>
</organism>
<protein>
    <submittedName>
        <fullName evidence="2">Uncharacterized protein</fullName>
    </submittedName>
</protein>
<evidence type="ECO:0000256" key="1">
    <source>
        <dbReference type="SAM" id="Coils"/>
    </source>
</evidence>
<name>A0ABX8VYN0_9GAMM</name>
<keyword evidence="1" id="KW-0175">Coiled coil</keyword>
<evidence type="ECO:0000313" key="3">
    <source>
        <dbReference type="Proteomes" id="UP000824976"/>
    </source>
</evidence>
<dbReference type="PANTHER" id="PTHR42702:SF1">
    <property type="entry name" value="REGULATORY PROTEIN FOR BETA-LACTAMASE"/>
    <property type="match status" value="1"/>
</dbReference>